<dbReference type="Gene3D" id="2.10.25.10">
    <property type="entry name" value="Laminin"/>
    <property type="match status" value="1"/>
</dbReference>
<dbReference type="PROSITE" id="PS01186">
    <property type="entry name" value="EGF_2"/>
    <property type="match status" value="2"/>
</dbReference>
<keyword evidence="7" id="KW-0245">EGF-like domain</keyword>
<evidence type="ECO:0000256" key="1">
    <source>
        <dbReference type="ARBA" id="ARBA00004167"/>
    </source>
</evidence>
<proteinExistence type="predicted"/>
<organism evidence="11 12">
    <name type="scientific">Adineta steineri</name>
    <dbReference type="NCBI Taxonomy" id="433720"/>
    <lineage>
        <taxon>Eukaryota</taxon>
        <taxon>Metazoa</taxon>
        <taxon>Spiralia</taxon>
        <taxon>Gnathifera</taxon>
        <taxon>Rotifera</taxon>
        <taxon>Eurotatoria</taxon>
        <taxon>Bdelloidea</taxon>
        <taxon>Adinetida</taxon>
        <taxon>Adinetidae</taxon>
        <taxon>Adineta</taxon>
    </lineage>
</organism>
<feature type="transmembrane region" description="Helical" evidence="9">
    <location>
        <begin position="1081"/>
        <end position="1106"/>
    </location>
</feature>
<dbReference type="PANTHER" id="PTHR24270:SF63">
    <property type="entry name" value="TERRIBLY REDUCED OPTIC LOBES, ISOFORM B"/>
    <property type="match status" value="1"/>
</dbReference>
<keyword evidence="5 9" id="KW-0472">Membrane</keyword>
<evidence type="ECO:0000256" key="8">
    <source>
        <dbReference type="PROSITE-ProRule" id="PRU00124"/>
    </source>
</evidence>
<feature type="disulfide bond" evidence="7">
    <location>
        <begin position="843"/>
        <end position="852"/>
    </location>
</feature>
<accession>A0A819NLQ0</accession>
<dbReference type="PROSITE" id="PS50068">
    <property type="entry name" value="LDLRA_2"/>
    <property type="match status" value="1"/>
</dbReference>
<keyword evidence="2 9" id="KW-0812">Transmembrane</keyword>
<evidence type="ECO:0000256" key="3">
    <source>
        <dbReference type="ARBA" id="ARBA00022737"/>
    </source>
</evidence>
<dbReference type="PROSITE" id="PS50026">
    <property type="entry name" value="EGF_3"/>
    <property type="match status" value="2"/>
</dbReference>
<evidence type="ECO:0000256" key="9">
    <source>
        <dbReference type="SAM" id="Phobius"/>
    </source>
</evidence>
<evidence type="ECO:0000256" key="6">
    <source>
        <dbReference type="ARBA" id="ARBA00023157"/>
    </source>
</evidence>
<evidence type="ECO:0000313" key="12">
    <source>
        <dbReference type="Proteomes" id="UP000663881"/>
    </source>
</evidence>
<dbReference type="SUPFAM" id="SSF57196">
    <property type="entry name" value="EGF/Laminin"/>
    <property type="match status" value="1"/>
</dbReference>
<dbReference type="InterPro" id="IPR050685">
    <property type="entry name" value="LDLR"/>
</dbReference>
<dbReference type="InterPro" id="IPR002172">
    <property type="entry name" value="LDrepeatLR_classA_rpt"/>
</dbReference>
<comment type="caution">
    <text evidence="11">The sequence shown here is derived from an EMBL/GenBank/DDBJ whole genome shotgun (WGS) entry which is preliminary data.</text>
</comment>
<dbReference type="AlphaFoldDB" id="A0A819NLQ0"/>
<feature type="non-terminal residue" evidence="11">
    <location>
        <position position="1138"/>
    </location>
</feature>
<feature type="disulfide bond" evidence="7">
    <location>
        <begin position="737"/>
        <end position="747"/>
    </location>
</feature>
<dbReference type="PRINTS" id="PR00261">
    <property type="entry name" value="LDLRECEPTOR"/>
</dbReference>
<dbReference type="InterPro" id="IPR000742">
    <property type="entry name" value="EGF"/>
</dbReference>
<feature type="disulfide bond" evidence="7">
    <location>
        <begin position="762"/>
        <end position="771"/>
    </location>
</feature>
<dbReference type="CDD" id="cd00054">
    <property type="entry name" value="EGF_CA"/>
    <property type="match status" value="1"/>
</dbReference>
<keyword evidence="3" id="KW-0677">Repeat</keyword>
<feature type="domain" description="EGF-like" evidence="10">
    <location>
        <begin position="733"/>
        <end position="772"/>
    </location>
</feature>
<reference evidence="11" key="1">
    <citation type="submission" date="2021-02" db="EMBL/GenBank/DDBJ databases">
        <authorList>
            <person name="Nowell W R."/>
        </authorList>
    </citation>
    <scope>NUCLEOTIDE SEQUENCE</scope>
</reference>
<evidence type="ECO:0000313" key="11">
    <source>
        <dbReference type="EMBL" id="CAF3998423.1"/>
    </source>
</evidence>
<feature type="domain" description="EGF-like" evidence="10">
    <location>
        <begin position="810"/>
        <end position="853"/>
    </location>
</feature>
<evidence type="ECO:0000256" key="7">
    <source>
        <dbReference type="PROSITE-ProRule" id="PRU00076"/>
    </source>
</evidence>
<name>A0A819NLQ0_9BILA</name>
<gene>
    <name evidence="11" type="ORF">OKA104_LOCUS29633</name>
</gene>
<comment type="subcellular location">
    <subcellularLocation>
        <location evidence="1">Membrane</location>
        <topology evidence="1">Single-pass membrane protein</topology>
    </subcellularLocation>
</comment>
<protein>
    <recommendedName>
        <fullName evidence="10">EGF-like domain-containing protein</fullName>
    </recommendedName>
</protein>
<evidence type="ECO:0000259" key="10">
    <source>
        <dbReference type="PROSITE" id="PS50026"/>
    </source>
</evidence>
<feature type="transmembrane region" description="Helical" evidence="9">
    <location>
        <begin position="1118"/>
        <end position="1137"/>
    </location>
</feature>
<dbReference type="InterPro" id="IPR036055">
    <property type="entry name" value="LDL_receptor-like_sf"/>
</dbReference>
<dbReference type="PROSITE" id="PS00022">
    <property type="entry name" value="EGF_1"/>
    <property type="match status" value="4"/>
</dbReference>
<sequence length="1138" mass="131517">MSEWFPKLYSEENGLGRKFTFATLSELNITSYQLYLWSAAIDVIESYQLYLYRLSTLGETSLATKVFYNCTLPRFGPRCQYFSLFTLNQYPSLHERFHAYYQQTSSQPLQLSCYIHLQCNFGSPYICLDWNHVCDGFIQCIDGIDEKDCLQMEINECKENEFRSYSKNYLLNNINSVNIPEYICYDERFCGGFYSGQNVIRLNNTTCRLVSNLMTIYNPHVSRDRDMIPKFIRLISINLARCNTIIRNNSIVCDNRTMYQCINSFKCISKRRILDGYQDCDLGDDEHQQYQILNNDICLNETSKTHFICPKTKRCISQMQRRNWICECSDSNQWLYSCSDEDYTIKNIRETISFPTICDGFRDLDPLIIDGKTYTDETECDQWLCNNTYTRCNGYWDCQNGADEVDCYSILSTLNCSSHSHLCISPDTNDFTCLSMDKGNDNHIDCLGATDEPQLCRNNNSEKYELGFYCDIQPSDSSKCVIRNYICAMVQISSCENSGIRKVCDIPHTASLFENNNCEREDLGVHNENDKILCNLFKFTPDSKIVHFSLGAVKSFVNKDIIGSKAVTDSVTTKANELTHVPCLRGMRFMVTYDIPNNLHIWTCLCPPNYYGHICQYQNQRVSLTIMFQTFSDSWKIPFIVLVSLIDDSDERIIHSYEQFTYLSVQNCRTKFDIYLLYSTRPKNESKQYSVHIDVYEKILLLYRGSLLIPVPFLFLPVQRIAVLLNIPHTSFDFKNCSIDKCINGECIRYFDDPNETTFCKCHSGYTGRYCTIKHNCTCSSDSLCIGISSNNRSICVCPIDKWGPRCLIPDYICQSNETCQNNGRCVPVDQNVVTTKKFECLCQDGFSGERCEIPSYKIILSFEKSLILPETMLIHFIEAKHRKLPEKGSIYKKIPIDGNSITFYWPRSFHIMFLELFVNKYYLITVQEQLNSSLPIEEKVKSANYCPHIGEILNETFTKLHLIRRIKYFHVPCQNLSRKLSCFYDEVYFCLCVDFGNQRIANCFEFNHTLKRDCSGKSICENNGQCLQDSQTCPQISMCICPTCFYGTHCQFTTNGYSLSLDAILGYHIQPNIDIIHQPIIIQISLTLTVLMSMTGLVNGIFLLITFQNKILWKSGCAIYLLGSSITTLFTIIIFFL</sequence>
<dbReference type="SMART" id="SM00192">
    <property type="entry name" value="LDLa"/>
    <property type="match status" value="4"/>
</dbReference>
<evidence type="ECO:0000256" key="2">
    <source>
        <dbReference type="ARBA" id="ARBA00022692"/>
    </source>
</evidence>
<keyword evidence="4 9" id="KW-1133">Transmembrane helix</keyword>
<evidence type="ECO:0000256" key="5">
    <source>
        <dbReference type="ARBA" id="ARBA00023136"/>
    </source>
</evidence>
<dbReference type="PANTHER" id="PTHR24270">
    <property type="entry name" value="LOW-DENSITY LIPOPROTEIN RECEPTOR-RELATED"/>
    <property type="match status" value="1"/>
</dbReference>
<dbReference type="SMART" id="SM00181">
    <property type="entry name" value="EGF"/>
    <property type="match status" value="4"/>
</dbReference>
<comment type="caution">
    <text evidence="7">Lacks conserved residue(s) required for the propagation of feature annotation.</text>
</comment>
<dbReference type="GO" id="GO:0005886">
    <property type="term" value="C:plasma membrane"/>
    <property type="evidence" value="ECO:0007669"/>
    <property type="project" value="TreeGrafter"/>
</dbReference>
<dbReference type="GO" id="GO:0016192">
    <property type="term" value="P:vesicle-mediated transport"/>
    <property type="evidence" value="ECO:0007669"/>
    <property type="project" value="UniProtKB-ARBA"/>
</dbReference>
<dbReference type="SUPFAM" id="SSF57424">
    <property type="entry name" value="LDL receptor-like module"/>
    <property type="match status" value="2"/>
</dbReference>
<dbReference type="Proteomes" id="UP000663881">
    <property type="component" value="Unassembled WGS sequence"/>
</dbReference>
<dbReference type="EMBL" id="CAJOAY010003048">
    <property type="protein sequence ID" value="CAF3998423.1"/>
    <property type="molecule type" value="Genomic_DNA"/>
</dbReference>
<dbReference type="Pfam" id="PF00008">
    <property type="entry name" value="EGF"/>
    <property type="match status" value="1"/>
</dbReference>
<feature type="disulfide bond" evidence="8">
    <location>
        <begin position="134"/>
        <end position="149"/>
    </location>
</feature>
<evidence type="ECO:0000256" key="4">
    <source>
        <dbReference type="ARBA" id="ARBA00022989"/>
    </source>
</evidence>
<keyword evidence="6 7" id="KW-1015">Disulfide bond</keyword>